<evidence type="ECO:0000313" key="2">
    <source>
        <dbReference type="EnsemblPlants" id="OMERI03G15600.1"/>
    </source>
</evidence>
<reference evidence="2" key="1">
    <citation type="submission" date="2015-04" db="UniProtKB">
        <authorList>
            <consortium name="EnsemblPlants"/>
        </authorList>
    </citation>
    <scope>IDENTIFICATION</scope>
</reference>
<feature type="compositionally biased region" description="Basic and acidic residues" evidence="1">
    <location>
        <begin position="15"/>
        <end position="34"/>
    </location>
</feature>
<accession>A0A0E0D0J5</accession>
<sequence>MPRRRRPPLLWSDLGGREGRGKDRKCENGGDRVR</sequence>
<dbReference type="EnsemblPlants" id="OMERI03G15600.1">
    <property type="protein sequence ID" value="OMERI03G15600.1"/>
    <property type="gene ID" value="OMERI03G15600"/>
</dbReference>
<evidence type="ECO:0000313" key="3">
    <source>
        <dbReference type="Proteomes" id="UP000008021"/>
    </source>
</evidence>
<evidence type="ECO:0000256" key="1">
    <source>
        <dbReference type="SAM" id="MobiDB-lite"/>
    </source>
</evidence>
<dbReference type="Gramene" id="OMERI03G15600.1">
    <property type="protein sequence ID" value="OMERI03G15600.1"/>
    <property type="gene ID" value="OMERI03G15600"/>
</dbReference>
<dbReference type="AlphaFoldDB" id="A0A0E0D0J5"/>
<reference evidence="2" key="2">
    <citation type="submission" date="2018-05" db="EMBL/GenBank/DDBJ databases">
        <title>OmerRS3 (Oryza meridionalis Reference Sequence Version 3).</title>
        <authorList>
            <person name="Zhang J."/>
            <person name="Kudrna D."/>
            <person name="Lee S."/>
            <person name="Talag J."/>
            <person name="Welchert J."/>
            <person name="Wing R.A."/>
        </authorList>
    </citation>
    <scope>NUCLEOTIDE SEQUENCE [LARGE SCALE GENOMIC DNA]</scope>
    <source>
        <strain evidence="2">cv. OR44</strain>
    </source>
</reference>
<name>A0A0E0D0J5_9ORYZ</name>
<organism evidence="2">
    <name type="scientific">Oryza meridionalis</name>
    <dbReference type="NCBI Taxonomy" id="40149"/>
    <lineage>
        <taxon>Eukaryota</taxon>
        <taxon>Viridiplantae</taxon>
        <taxon>Streptophyta</taxon>
        <taxon>Embryophyta</taxon>
        <taxon>Tracheophyta</taxon>
        <taxon>Spermatophyta</taxon>
        <taxon>Magnoliopsida</taxon>
        <taxon>Liliopsida</taxon>
        <taxon>Poales</taxon>
        <taxon>Poaceae</taxon>
        <taxon>BOP clade</taxon>
        <taxon>Oryzoideae</taxon>
        <taxon>Oryzeae</taxon>
        <taxon>Oryzinae</taxon>
        <taxon>Oryza</taxon>
    </lineage>
</organism>
<proteinExistence type="predicted"/>
<dbReference type="HOGENOM" id="CLU_3377855_0_0_1"/>
<protein>
    <submittedName>
        <fullName evidence="2">Uncharacterized protein</fullName>
    </submittedName>
</protein>
<dbReference type="Proteomes" id="UP000008021">
    <property type="component" value="Chromosome 3"/>
</dbReference>
<feature type="region of interest" description="Disordered" evidence="1">
    <location>
        <begin position="1"/>
        <end position="34"/>
    </location>
</feature>
<keyword evidence="3" id="KW-1185">Reference proteome</keyword>